<evidence type="ECO:0000313" key="2">
    <source>
        <dbReference type="EMBL" id="RNB51790.1"/>
    </source>
</evidence>
<dbReference type="OrthoDB" id="3366604at2"/>
<organism evidence="2 3">
    <name type="scientific">Agromyces tardus</name>
    <dbReference type="NCBI Taxonomy" id="2583849"/>
    <lineage>
        <taxon>Bacteria</taxon>
        <taxon>Bacillati</taxon>
        <taxon>Actinomycetota</taxon>
        <taxon>Actinomycetes</taxon>
        <taxon>Micrococcales</taxon>
        <taxon>Microbacteriaceae</taxon>
        <taxon>Agromyces</taxon>
    </lineage>
</organism>
<dbReference type="EMBL" id="RHHB01000002">
    <property type="protein sequence ID" value="RNB51790.1"/>
    <property type="molecule type" value="Genomic_DNA"/>
</dbReference>
<feature type="domain" description="Amidohydrolase 3" evidence="1">
    <location>
        <begin position="168"/>
        <end position="405"/>
    </location>
</feature>
<dbReference type="PANTHER" id="PTHR32027:SF9">
    <property type="entry name" value="BLL3847 PROTEIN"/>
    <property type="match status" value="1"/>
</dbReference>
<sequence length="430" mass="45196">MPHPTTAAGGDPVHPEPVSLLREATLGDGRVCDVVIADGAVVEVLPAGTAVATDAAGVVDLAGYLLLPAAAEPHAHLDKALTWDAIDPPFGDLEQAIETFHAFQEHLSEDDIYLRARTAALKLLRTGTTAIRSHVNLLPGDRPYRGVDALVRLRDDLAGYLHLELVALPPVGMDDATIEGALDRGLDLAGGAPHLADDPDAEVRRLLAIAERRGIGADLHTDESLDGPVTMREFARVVRDWPEHLVRTAGHSVRLGTLPEDELAVVIAELVEARIGVVSLPITNLYLQGRQHPVSTPRGLTALRPLLDAGAVVGAGADNVRDPFNPLGRSDALETAALLVVAGHLDLETAWHLVSNGARDVMRMPRAGAVPGAAAEFVAVRGASLGEVIAEASAERIVIHAGRVVARTTVDHRIAEPPAALPSGLLIGKG</sequence>
<dbReference type="AlphaFoldDB" id="A0A3M8AKP3"/>
<proteinExistence type="predicted"/>
<name>A0A3M8AKP3_9MICO</name>
<dbReference type="InterPro" id="IPR011059">
    <property type="entry name" value="Metal-dep_hydrolase_composite"/>
</dbReference>
<dbReference type="Gene3D" id="3.20.20.140">
    <property type="entry name" value="Metal-dependent hydrolases"/>
    <property type="match status" value="1"/>
</dbReference>
<dbReference type="InterPro" id="IPR032466">
    <property type="entry name" value="Metal_Hydrolase"/>
</dbReference>
<dbReference type="InterPro" id="IPR052349">
    <property type="entry name" value="Metallo-hydrolase_Enzymes"/>
</dbReference>
<comment type="caution">
    <text evidence="2">The sequence shown here is derived from an EMBL/GenBank/DDBJ whole genome shotgun (WGS) entry which is preliminary data.</text>
</comment>
<protein>
    <submittedName>
        <fullName evidence="2">Cytosine deaminase</fullName>
    </submittedName>
</protein>
<reference evidence="2 3" key="1">
    <citation type="submission" date="2018-10" db="EMBL/GenBank/DDBJ databases">
        <title>Isolation, diversity and antibacterial activity of antinobacteria from the wheat rhizosphere soil.</title>
        <authorList>
            <person name="Sun T."/>
        </authorList>
    </citation>
    <scope>NUCLEOTIDE SEQUENCE [LARGE SCALE GENOMIC DNA]</scope>
    <source>
        <strain evidence="2 3">SJ-23</strain>
    </source>
</reference>
<keyword evidence="3" id="KW-1185">Reference proteome</keyword>
<dbReference type="Gene3D" id="2.30.40.10">
    <property type="entry name" value="Urease, subunit C, domain 1"/>
    <property type="match status" value="1"/>
</dbReference>
<dbReference type="SUPFAM" id="SSF51338">
    <property type="entry name" value="Composite domain of metallo-dependent hydrolases"/>
    <property type="match status" value="1"/>
</dbReference>
<dbReference type="Pfam" id="PF07969">
    <property type="entry name" value="Amidohydro_3"/>
    <property type="match status" value="1"/>
</dbReference>
<evidence type="ECO:0000313" key="3">
    <source>
        <dbReference type="Proteomes" id="UP000275048"/>
    </source>
</evidence>
<accession>A0A3M8AKP3</accession>
<dbReference type="InterPro" id="IPR013108">
    <property type="entry name" value="Amidohydro_3"/>
</dbReference>
<gene>
    <name evidence="2" type="ORF">EDM22_02210</name>
</gene>
<dbReference type="Proteomes" id="UP000275048">
    <property type="component" value="Unassembled WGS sequence"/>
</dbReference>
<evidence type="ECO:0000259" key="1">
    <source>
        <dbReference type="Pfam" id="PF07969"/>
    </source>
</evidence>
<dbReference type="GO" id="GO:0016814">
    <property type="term" value="F:hydrolase activity, acting on carbon-nitrogen (but not peptide) bonds, in cyclic amidines"/>
    <property type="evidence" value="ECO:0007669"/>
    <property type="project" value="TreeGrafter"/>
</dbReference>
<dbReference type="PANTHER" id="PTHR32027">
    <property type="entry name" value="CYTOSINE DEAMINASE"/>
    <property type="match status" value="1"/>
</dbReference>
<dbReference type="SUPFAM" id="SSF51556">
    <property type="entry name" value="Metallo-dependent hydrolases"/>
    <property type="match status" value="1"/>
</dbReference>